<comment type="cofactor">
    <cofactor evidence="25">
        <name>Mg(2+)</name>
        <dbReference type="ChEBI" id="CHEBI:18420"/>
    </cofactor>
    <cofactor evidence="25">
        <name>Mn(2+)</name>
        <dbReference type="ChEBI" id="CHEBI:29035"/>
    </cofactor>
    <text evidence="25">Binds 2 magnesium or manganese ions per subunit.</text>
</comment>
<evidence type="ECO:0000259" key="27">
    <source>
        <dbReference type="PROSITE" id="PS50975"/>
    </source>
</evidence>
<feature type="binding site" evidence="24">
    <location>
        <begin position="184"/>
        <end position="185"/>
    </location>
    <ligand>
        <name>ATP</name>
        <dbReference type="ChEBI" id="CHEBI:30616"/>
    </ligand>
</feature>
<organism evidence="29 30">
    <name type="scientific">Aerococcus urinae</name>
    <dbReference type="NCBI Taxonomy" id="1376"/>
    <lineage>
        <taxon>Bacteria</taxon>
        <taxon>Bacillati</taxon>
        <taxon>Bacillota</taxon>
        <taxon>Bacilli</taxon>
        <taxon>Lactobacillales</taxon>
        <taxon>Aerococcaceae</taxon>
        <taxon>Aerococcus</taxon>
    </lineage>
</organism>
<name>A0A0X8FFD6_9LACT</name>
<comment type="catalytic activity">
    <reaction evidence="17 22">
        <text>2 D-alanine + ATP = D-alanyl-D-alanine + ADP + phosphate + H(+)</text>
        <dbReference type="Rhea" id="RHEA:11224"/>
        <dbReference type="ChEBI" id="CHEBI:15378"/>
        <dbReference type="ChEBI" id="CHEBI:30616"/>
        <dbReference type="ChEBI" id="CHEBI:43474"/>
        <dbReference type="ChEBI" id="CHEBI:57416"/>
        <dbReference type="ChEBI" id="CHEBI:57822"/>
        <dbReference type="ChEBI" id="CHEBI:456216"/>
        <dbReference type="EC" id="6.3.2.4"/>
    </reaction>
</comment>
<sequence>MKIVLLYGGQSAEHDISIMTAQSIIKHINYQKHTLLPVYITQANQWIKGPAIDQAPEADLPLRFNSELDTNDPEHGDLVSPCQVFNGEEVIAFPALHGPHGEDGKIQGLFESLNVPYVGAGVLASAAGMDKIISKQLFQQAQIPQVPFTSLTHFEWDQERAKSLTRIEGELVYPIFVKPANLGSSVGISCANDREELIQAIELAFNYDRRVIVEQGVEAREVEVAVLGNDAIETSVAGEVVKSKSFYNYEEKYINNTVELAIPADLPGEIMDKIRAYAAKAYAAIDSSGLTRVDFFVTHNMDIYINEVNTMPGFTQWSMYPSLWEATGIPYDQLLERLIQLGLERFETYKGLKNEQ</sequence>
<evidence type="ECO:0000256" key="25">
    <source>
        <dbReference type="PIRSR" id="PIRSR039102-3"/>
    </source>
</evidence>
<dbReference type="OrthoDB" id="9813261at2"/>
<dbReference type="InterPro" id="IPR011095">
    <property type="entry name" value="Dala_Dala_lig_C"/>
</dbReference>
<feature type="binding site" evidence="25">
    <location>
        <position position="307"/>
    </location>
    <ligand>
        <name>Mg(2+)</name>
        <dbReference type="ChEBI" id="CHEBI:18420"/>
        <label>2</label>
    </ligand>
</feature>
<dbReference type="InterPro" id="IPR016185">
    <property type="entry name" value="PreATP-grasp_dom_sf"/>
</dbReference>
<comment type="subcellular location">
    <subcellularLocation>
        <location evidence="3 22">Cytoplasm</location>
    </subcellularLocation>
</comment>
<keyword evidence="12 25" id="KW-0460">Magnesium</keyword>
<dbReference type="GO" id="GO:0046872">
    <property type="term" value="F:metal ion binding"/>
    <property type="evidence" value="ECO:0007669"/>
    <property type="project" value="UniProtKB-KW"/>
</dbReference>
<keyword evidence="13 22" id="KW-0133">Cell shape</keyword>
<dbReference type="PROSITE" id="PS50975">
    <property type="entry name" value="ATP_GRASP"/>
    <property type="match status" value="1"/>
</dbReference>
<dbReference type="FunFam" id="3.30.470.20:FF:000008">
    <property type="entry name" value="D-alanine--D-alanine ligase"/>
    <property type="match status" value="1"/>
</dbReference>
<evidence type="ECO:0000256" key="10">
    <source>
        <dbReference type="ARBA" id="ARBA00022741"/>
    </source>
</evidence>
<dbReference type="NCBIfam" id="NF002526">
    <property type="entry name" value="PRK01966.1-2"/>
    <property type="match status" value="1"/>
</dbReference>
<evidence type="ECO:0000256" key="11">
    <source>
        <dbReference type="ARBA" id="ARBA00022840"/>
    </source>
</evidence>
<evidence type="ECO:0000256" key="23">
    <source>
        <dbReference type="PIRSR" id="PIRSR039102-1"/>
    </source>
</evidence>
<evidence type="ECO:0000256" key="21">
    <source>
        <dbReference type="ARBA" id="ARBA00077154"/>
    </source>
</evidence>
<dbReference type="SUPFAM" id="SSF52440">
    <property type="entry name" value="PreATP-grasp domain"/>
    <property type="match status" value="1"/>
</dbReference>
<keyword evidence="11 26" id="KW-0067">ATP-binding</keyword>
<dbReference type="Gene3D" id="3.30.1490.20">
    <property type="entry name" value="ATP-grasp fold, A domain"/>
    <property type="match status" value="1"/>
</dbReference>
<dbReference type="PROSITE" id="PS00843">
    <property type="entry name" value="DALA_DALA_LIGASE_1"/>
    <property type="match status" value="1"/>
</dbReference>
<evidence type="ECO:0000256" key="19">
    <source>
        <dbReference type="ARBA" id="ARBA00068427"/>
    </source>
</evidence>
<comment type="similarity">
    <text evidence="5 22">Belongs to the D-alanine--D-alanine ligase family.</text>
</comment>
<dbReference type="HAMAP" id="MF_00047">
    <property type="entry name" value="Dala_Dala_lig"/>
    <property type="match status" value="1"/>
</dbReference>
<feature type="active site" evidence="23">
    <location>
        <position position="318"/>
    </location>
</feature>
<dbReference type="GO" id="GO:0005829">
    <property type="term" value="C:cytosol"/>
    <property type="evidence" value="ECO:0007669"/>
    <property type="project" value="TreeGrafter"/>
</dbReference>
<dbReference type="GO" id="GO:0009252">
    <property type="term" value="P:peptidoglycan biosynthetic process"/>
    <property type="evidence" value="ECO:0007669"/>
    <property type="project" value="UniProtKB-UniRule"/>
</dbReference>
<feature type="binding site" evidence="25">
    <location>
        <position position="309"/>
    </location>
    <ligand>
        <name>Mg(2+)</name>
        <dbReference type="ChEBI" id="CHEBI:18420"/>
        <label>2</label>
    </ligand>
</feature>
<evidence type="ECO:0000256" key="9">
    <source>
        <dbReference type="ARBA" id="ARBA00022723"/>
    </source>
</evidence>
<dbReference type="RefSeq" id="WP_060778715.1">
    <property type="nucleotide sequence ID" value="NZ_CAJHLF010000011.1"/>
</dbReference>
<evidence type="ECO:0000256" key="7">
    <source>
        <dbReference type="ARBA" id="ARBA00022490"/>
    </source>
</evidence>
<keyword evidence="8 22" id="KW-0436">Ligase</keyword>
<dbReference type="EC" id="6.3.2.4" evidence="6 22"/>
<keyword evidence="16 22" id="KW-0961">Cell wall biogenesis/degradation</keyword>
<evidence type="ECO:0000256" key="14">
    <source>
        <dbReference type="ARBA" id="ARBA00022984"/>
    </source>
</evidence>
<evidence type="ECO:0000256" key="13">
    <source>
        <dbReference type="ARBA" id="ARBA00022960"/>
    </source>
</evidence>
<reference evidence="28" key="2">
    <citation type="submission" date="2022-09" db="EMBL/GenBank/DDBJ databases">
        <title>Aerococcus urinae taxonomy study.</title>
        <authorList>
            <person name="Christensen J."/>
            <person name="Senneby E."/>
        </authorList>
    </citation>
    <scope>NUCLEOTIDE SEQUENCE</scope>
    <source>
        <strain evidence="28">NLD-066-U95</strain>
    </source>
</reference>
<evidence type="ECO:0000256" key="5">
    <source>
        <dbReference type="ARBA" id="ARBA00010871"/>
    </source>
</evidence>
<evidence type="ECO:0000256" key="20">
    <source>
        <dbReference type="ARBA" id="ARBA00076288"/>
    </source>
</evidence>
<evidence type="ECO:0000313" key="30">
    <source>
        <dbReference type="Proteomes" id="UP000594771"/>
    </source>
</evidence>
<dbReference type="PANTHER" id="PTHR23132:SF25">
    <property type="entry name" value="D-ALANINE--D-ALANINE LIGASE A"/>
    <property type="match status" value="1"/>
</dbReference>
<feature type="binding site" evidence="24">
    <location>
        <position position="131"/>
    </location>
    <ligand>
        <name>ATP</name>
        <dbReference type="ChEBI" id="CHEBI:30616"/>
    </ligand>
</feature>
<comment type="cofactor">
    <cofactor evidence="1">
        <name>Mn(2+)</name>
        <dbReference type="ChEBI" id="CHEBI:29035"/>
    </cofactor>
</comment>
<evidence type="ECO:0000256" key="8">
    <source>
        <dbReference type="ARBA" id="ARBA00022598"/>
    </source>
</evidence>
<dbReference type="GO" id="GO:0005524">
    <property type="term" value="F:ATP binding"/>
    <property type="evidence" value="ECO:0007669"/>
    <property type="project" value="UniProtKB-UniRule"/>
</dbReference>
<dbReference type="EMBL" id="JAOTML010000002">
    <property type="protein sequence ID" value="MCY3052766.1"/>
    <property type="molecule type" value="Genomic_DNA"/>
</dbReference>
<dbReference type="NCBIfam" id="NF002528">
    <property type="entry name" value="PRK01966.1-4"/>
    <property type="match status" value="1"/>
</dbReference>
<dbReference type="InterPro" id="IPR005905">
    <property type="entry name" value="D_ala_D_ala"/>
</dbReference>
<feature type="binding site" evidence="24">
    <location>
        <begin position="214"/>
        <end position="221"/>
    </location>
    <ligand>
        <name>ATP</name>
        <dbReference type="ChEBI" id="CHEBI:30616"/>
    </ligand>
</feature>
<dbReference type="KEGG" id="aun:AWM73_07215"/>
<proteinExistence type="inferred from homology"/>
<dbReference type="Pfam" id="PF07478">
    <property type="entry name" value="Dala_Dala_lig_C"/>
    <property type="match status" value="1"/>
</dbReference>
<dbReference type="InterPro" id="IPR000291">
    <property type="entry name" value="D-Ala_lig_Van_CS"/>
</dbReference>
<evidence type="ECO:0000256" key="17">
    <source>
        <dbReference type="ARBA" id="ARBA00047614"/>
    </source>
</evidence>
<feature type="binding site" evidence="25">
    <location>
        <position position="294"/>
    </location>
    <ligand>
        <name>Mg(2+)</name>
        <dbReference type="ChEBI" id="CHEBI:18420"/>
        <label>1</label>
    </ligand>
</feature>
<evidence type="ECO:0000313" key="31">
    <source>
        <dbReference type="Proteomes" id="UP001069145"/>
    </source>
</evidence>
<dbReference type="InterPro" id="IPR013815">
    <property type="entry name" value="ATP_grasp_subdomain_1"/>
</dbReference>
<comment type="pathway">
    <text evidence="4 22">Cell wall biogenesis; peptidoglycan biosynthesis.</text>
</comment>
<feature type="binding site" evidence="24">
    <location>
        <begin position="306"/>
        <end position="307"/>
    </location>
    <ligand>
        <name>ATP</name>
        <dbReference type="ChEBI" id="CHEBI:30616"/>
    </ligand>
</feature>
<keyword evidence="7 22" id="KW-0963">Cytoplasm</keyword>
<keyword evidence="15 25" id="KW-0464">Manganese</keyword>
<dbReference type="PIRSF" id="PIRSF039102">
    <property type="entry name" value="Ddl/VanB"/>
    <property type="match status" value="1"/>
</dbReference>
<dbReference type="GO" id="GO:0008716">
    <property type="term" value="F:D-alanine-D-alanine ligase activity"/>
    <property type="evidence" value="ECO:0007669"/>
    <property type="project" value="UniProtKB-UniRule"/>
</dbReference>
<keyword evidence="9 25" id="KW-0479">Metal-binding</keyword>
<feature type="domain" description="ATP-grasp" evidence="27">
    <location>
        <begin position="135"/>
        <end position="340"/>
    </location>
</feature>
<keyword evidence="14 22" id="KW-0573">Peptidoglycan synthesis</keyword>
<evidence type="ECO:0000256" key="16">
    <source>
        <dbReference type="ARBA" id="ARBA00023316"/>
    </source>
</evidence>
<reference evidence="29 30" key="1">
    <citation type="submission" date="2020-12" db="EMBL/GenBank/DDBJ databases">
        <title>FDA dAtabase for Regulatory Grade micrObial Sequences (FDA-ARGOS): Supporting development and validation of Infectious Disease Dx tests.</title>
        <authorList>
            <person name="Sproer C."/>
            <person name="Gronow S."/>
            <person name="Severitt S."/>
            <person name="Schroder I."/>
            <person name="Tallon L."/>
            <person name="Sadzewicz L."/>
            <person name="Zhao X."/>
            <person name="Boylan J."/>
            <person name="Ott S."/>
            <person name="Bowen H."/>
            <person name="Vavikolanu K."/>
            <person name="Mehta A."/>
            <person name="Aluvathingal J."/>
            <person name="Nadendla S."/>
            <person name="Lowell S."/>
            <person name="Myers T."/>
            <person name="Yan Y."/>
            <person name="Sichtig H."/>
        </authorList>
    </citation>
    <scope>NUCLEOTIDE SEQUENCE [LARGE SCALE GENOMIC DNA]</scope>
    <source>
        <strain evidence="29 30">FDAARGOS_911</strain>
    </source>
</reference>
<dbReference type="FunFam" id="3.30.1490.20:FF:000007">
    <property type="entry name" value="D-alanine--D-alanine ligase"/>
    <property type="match status" value="1"/>
</dbReference>
<evidence type="ECO:0000256" key="3">
    <source>
        <dbReference type="ARBA" id="ARBA00004496"/>
    </source>
</evidence>
<evidence type="ECO:0000313" key="28">
    <source>
        <dbReference type="EMBL" id="MCY3052766.1"/>
    </source>
</evidence>
<feature type="active site" evidence="23">
    <location>
        <position position="184"/>
    </location>
</feature>
<dbReference type="InterPro" id="IPR011127">
    <property type="entry name" value="Dala_Dala_lig_N"/>
</dbReference>
<dbReference type="GO" id="GO:0071555">
    <property type="term" value="P:cell wall organization"/>
    <property type="evidence" value="ECO:0007669"/>
    <property type="project" value="UniProtKB-KW"/>
</dbReference>
<dbReference type="EMBL" id="CP065662">
    <property type="protein sequence ID" value="QPS02017.1"/>
    <property type="molecule type" value="Genomic_DNA"/>
</dbReference>
<gene>
    <name evidence="22" type="primary">ddl</name>
    <name evidence="29" type="ORF">I6G68_02805</name>
    <name evidence="28" type="ORF">ODY43_02050</name>
</gene>
<feature type="active site" evidence="23">
    <location>
        <position position="13"/>
    </location>
</feature>
<dbReference type="SUPFAM" id="SSF56059">
    <property type="entry name" value="Glutathione synthetase ATP-binding domain-like"/>
    <property type="match status" value="1"/>
</dbReference>
<dbReference type="GeneID" id="35767004"/>
<dbReference type="Proteomes" id="UP001069145">
    <property type="component" value="Unassembled WGS sequence"/>
</dbReference>
<feature type="binding site" evidence="25">
    <location>
        <position position="307"/>
    </location>
    <ligand>
        <name>Mg(2+)</name>
        <dbReference type="ChEBI" id="CHEBI:18420"/>
        <label>1</label>
    </ligand>
</feature>
<dbReference type="Proteomes" id="UP000594771">
    <property type="component" value="Chromosome"/>
</dbReference>
<dbReference type="Gene3D" id="3.30.470.20">
    <property type="entry name" value="ATP-grasp fold, B domain"/>
    <property type="match status" value="1"/>
</dbReference>
<evidence type="ECO:0000256" key="2">
    <source>
        <dbReference type="ARBA" id="ARBA00003921"/>
    </source>
</evidence>
<evidence type="ECO:0000256" key="18">
    <source>
        <dbReference type="ARBA" id="ARBA00060592"/>
    </source>
</evidence>
<keyword evidence="10 24" id="KW-0547">Nucleotide-binding</keyword>
<evidence type="ECO:0000256" key="22">
    <source>
        <dbReference type="HAMAP-Rule" id="MF_00047"/>
    </source>
</evidence>
<feature type="binding site" evidence="24">
    <location>
        <begin position="176"/>
        <end position="178"/>
    </location>
    <ligand>
        <name>ATP</name>
        <dbReference type="ChEBI" id="CHEBI:30616"/>
    </ligand>
</feature>
<dbReference type="Pfam" id="PF01820">
    <property type="entry name" value="Dala_Dala_lig_N"/>
    <property type="match status" value="1"/>
</dbReference>
<evidence type="ECO:0000256" key="24">
    <source>
        <dbReference type="PIRSR" id="PIRSR039102-2"/>
    </source>
</evidence>
<dbReference type="AlphaFoldDB" id="A0A0X8FFD6"/>
<dbReference type="GO" id="GO:0008360">
    <property type="term" value="P:regulation of cell shape"/>
    <property type="evidence" value="ECO:0007669"/>
    <property type="project" value="UniProtKB-KW"/>
</dbReference>
<dbReference type="NCBIfam" id="TIGR01205">
    <property type="entry name" value="D_ala_D_alaTIGR"/>
    <property type="match status" value="1"/>
</dbReference>
<dbReference type="PROSITE" id="PS00844">
    <property type="entry name" value="DALA_DALA_LIGASE_2"/>
    <property type="match status" value="1"/>
</dbReference>
<evidence type="ECO:0000256" key="26">
    <source>
        <dbReference type="PROSITE-ProRule" id="PRU00409"/>
    </source>
</evidence>
<dbReference type="PANTHER" id="PTHR23132">
    <property type="entry name" value="D-ALANINE--D-ALANINE LIGASE"/>
    <property type="match status" value="1"/>
</dbReference>
<evidence type="ECO:0000256" key="15">
    <source>
        <dbReference type="ARBA" id="ARBA00023211"/>
    </source>
</evidence>
<protein>
    <recommendedName>
        <fullName evidence="19 22">D-alanine--D-alanine ligase</fullName>
        <ecNumber evidence="6 22">6.3.2.4</ecNumber>
    </recommendedName>
    <alternativeName>
        <fullName evidence="21 22">D-Ala-D-Ala ligase</fullName>
    </alternativeName>
    <alternativeName>
        <fullName evidence="20 22">D-alanylalanine synthetase</fullName>
    </alternativeName>
</protein>
<dbReference type="Gene3D" id="3.40.50.20">
    <property type="match status" value="1"/>
</dbReference>
<evidence type="ECO:0000256" key="12">
    <source>
        <dbReference type="ARBA" id="ARBA00022842"/>
    </source>
</evidence>
<accession>A0A0X8FFD6</accession>
<comment type="function">
    <text evidence="2 22">Cell wall formation.</text>
</comment>
<evidence type="ECO:0000256" key="6">
    <source>
        <dbReference type="ARBA" id="ARBA00012216"/>
    </source>
</evidence>
<dbReference type="InterPro" id="IPR011761">
    <property type="entry name" value="ATP-grasp"/>
</dbReference>
<evidence type="ECO:0000313" key="29">
    <source>
        <dbReference type="EMBL" id="QPS02017.1"/>
    </source>
</evidence>
<keyword evidence="31" id="KW-1185">Reference proteome</keyword>
<evidence type="ECO:0000256" key="1">
    <source>
        <dbReference type="ARBA" id="ARBA00001936"/>
    </source>
</evidence>
<comment type="pathway">
    <text evidence="18">Glycan biosynthesis.</text>
</comment>
<dbReference type="UniPathway" id="UPA00219"/>
<evidence type="ECO:0000256" key="4">
    <source>
        <dbReference type="ARBA" id="ARBA00004752"/>
    </source>
</evidence>